<sequence length="451" mass="49119">MTTKSRSRTVLAASVAAATFAAACSGAGAGGGDDTGTVTIATVANPQMQDIEKLTSEFEKQHPDIDVRFVTLPENELRDKVTQDIATESGQFDIVTIGTYETPIWAENGWLTSLDEYASDPAYDVDDLLPPVRDALSFEDSLYAVPFYGESSFLMYRKDLFAKAGLEMPDQPTWQQVAEFAEKLHDPENDVAGICLRGLPGWGEVLAPLNTVILTFGGQWFDESWNAKLTSPETKRAVEFYVDLVRDYGERGAPNAGFSECLTATGQGNAAMWVDATVAAASLEDEKTSKVAGKMGYVPAPTVRTDHAGWLWAWSLAIPETSQQKDAAWEFVSWATSKEYHKLVGEELGWTRVPPGARASTYEIPEYQAAASAFAEPTLEAIENVDVNQPGLHEQPWTGVQYVSIPEFQDLGTRVSQEISAAIAGQQSVDEALAKAQRMAEETAQEGGYQE</sequence>
<keyword evidence="3" id="KW-1185">Reference proteome</keyword>
<dbReference type="EMBL" id="JBHSXX010000001">
    <property type="protein sequence ID" value="MFC6870188.1"/>
    <property type="molecule type" value="Genomic_DNA"/>
</dbReference>
<reference evidence="3" key="1">
    <citation type="journal article" date="2019" name="Int. J. Syst. Evol. Microbiol.">
        <title>The Global Catalogue of Microorganisms (GCM) 10K type strain sequencing project: providing services to taxonomists for standard genome sequencing and annotation.</title>
        <authorList>
            <consortium name="The Broad Institute Genomics Platform"/>
            <consortium name="The Broad Institute Genome Sequencing Center for Infectious Disease"/>
            <person name="Wu L."/>
            <person name="Ma J."/>
        </authorList>
    </citation>
    <scope>NUCLEOTIDE SEQUENCE [LARGE SCALE GENOMIC DNA]</scope>
    <source>
        <strain evidence="3">KCTC 32255</strain>
    </source>
</reference>
<dbReference type="PANTHER" id="PTHR43649">
    <property type="entry name" value="ARABINOSE-BINDING PROTEIN-RELATED"/>
    <property type="match status" value="1"/>
</dbReference>
<gene>
    <name evidence="2" type="ORF">ACFQGD_23920</name>
</gene>
<accession>A0ABW2C566</accession>
<dbReference type="SUPFAM" id="SSF53850">
    <property type="entry name" value="Periplasmic binding protein-like II"/>
    <property type="match status" value="1"/>
</dbReference>
<dbReference type="Gene3D" id="3.40.190.10">
    <property type="entry name" value="Periplasmic binding protein-like II"/>
    <property type="match status" value="2"/>
</dbReference>
<evidence type="ECO:0000313" key="3">
    <source>
        <dbReference type="Proteomes" id="UP001596337"/>
    </source>
</evidence>
<keyword evidence="1" id="KW-0732">Signal</keyword>
<dbReference type="PROSITE" id="PS51257">
    <property type="entry name" value="PROKAR_LIPOPROTEIN"/>
    <property type="match status" value="1"/>
</dbReference>
<evidence type="ECO:0000313" key="2">
    <source>
        <dbReference type="EMBL" id="MFC6870188.1"/>
    </source>
</evidence>
<comment type="caution">
    <text evidence="2">The sequence shown here is derived from an EMBL/GenBank/DDBJ whole genome shotgun (WGS) entry which is preliminary data.</text>
</comment>
<dbReference type="CDD" id="cd13585">
    <property type="entry name" value="PBP2_TMBP_like"/>
    <property type="match status" value="1"/>
</dbReference>
<protein>
    <submittedName>
        <fullName evidence="2">ABC transporter substrate-binding protein</fullName>
    </submittedName>
</protein>
<dbReference type="InterPro" id="IPR006059">
    <property type="entry name" value="SBP"/>
</dbReference>
<dbReference type="InterPro" id="IPR050490">
    <property type="entry name" value="Bact_solute-bd_prot1"/>
</dbReference>
<dbReference type="Pfam" id="PF01547">
    <property type="entry name" value="SBP_bac_1"/>
    <property type="match status" value="1"/>
</dbReference>
<evidence type="ECO:0000256" key="1">
    <source>
        <dbReference type="SAM" id="SignalP"/>
    </source>
</evidence>
<feature type="signal peptide" evidence="1">
    <location>
        <begin position="1"/>
        <end position="29"/>
    </location>
</feature>
<name>A0ABW2C566_9PSEU</name>
<dbReference type="Proteomes" id="UP001596337">
    <property type="component" value="Unassembled WGS sequence"/>
</dbReference>
<dbReference type="RefSeq" id="WP_345400259.1">
    <property type="nucleotide sequence ID" value="NZ_BAABLA010000098.1"/>
</dbReference>
<feature type="chain" id="PRO_5045653943" evidence="1">
    <location>
        <begin position="30"/>
        <end position="451"/>
    </location>
</feature>
<proteinExistence type="predicted"/>
<organism evidence="2 3">
    <name type="scientific">Haloechinothrix salitolerans</name>
    <dbReference type="NCBI Taxonomy" id="926830"/>
    <lineage>
        <taxon>Bacteria</taxon>
        <taxon>Bacillati</taxon>
        <taxon>Actinomycetota</taxon>
        <taxon>Actinomycetes</taxon>
        <taxon>Pseudonocardiales</taxon>
        <taxon>Pseudonocardiaceae</taxon>
        <taxon>Haloechinothrix</taxon>
    </lineage>
</organism>
<dbReference type="PANTHER" id="PTHR43649:SF12">
    <property type="entry name" value="DIACETYLCHITOBIOSE BINDING PROTEIN DASA"/>
    <property type="match status" value="1"/>
</dbReference>